<feature type="compositionally biased region" description="Pro residues" evidence="7">
    <location>
        <begin position="1094"/>
        <end position="1108"/>
    </location>
</feature>
<feature type="compositionally biased region" description="Basic and acidic residues" evidence="7">
    <location>
        <begin position="265"/>
        <end position="275"/>
    </location>
</feature>
<dbReference type="GO" id="GO:0008270">
    <property type="term" value="F:zinc ion binding"/>
    <property type="evidence" value="ECO:0007669"/>
    <property type="project" value="InterPro"/>
</dbReference>
<dbReference type="InterPro" id="IPR036864">
    <property type="entry name" value="Zn2-C6_fun-type_DNA-bd_sf"/>
</dbReference>
<dbReference type="CDD" id="cd12148">
    <property type="entry name" value="fungal_TF_MHR"/>
    <property type="match status" value="1"/>
</dbReference>
<evidence type="ECO:0000313" key="10">
    <source>
        <dbReference type="Proteomes" id="UP000319663"/>
    </source>
</evidence>
<keyword evidence="6" id="KW-0539">Nucleus</keyword>
<comment type="subcellular location">
    <subcellularLocation>
        <location evidence="1">Nucleus</location>
    </subcellularLocation>
</comment>
<evidence type="ECO:0000256" key="7">
    <source>
        <dbReference type="SAM" id="MobiDB-lite"/>
    </source>
</evidence>
<feature type="region of interest" description="Disordered" evidence="7">
    <location>
        <begin position="637"/>
        <end position="670"/>
    </location>
</feature>
<feature type="compositionally biased region" description="Polar residues" evidence="7">
    <location>
        <begin position="1"/>
        <end position="10"/>
    </location>
</feature>
<dbReference type="GO" id="GO:0000981">
    <property type="term" value="F:DNA-binding transcription factor activity, RNA polymerase II-specific"/>
    <property type="evidence" value="ECO:0007669"/>
    <property type="project" value="InterPro"/>
</dbReference>
<feature type="region of interest" description="Disordered" evidence="7">
    <location>
        <begin position="1"/>
        <end position="62"/>
    </location>
</feature>
<dbReference type="AlphaFoldDB" id="A0A507QW27"/>
<dbReference type="Gene3D" id="4.10.240.10">
    <property type="entry name" value="Zn(2)-C6 fungal-type DNA-binding domain"/>
    <property type="match status" value="1"/>
</dbReference>
<feature type="region of interest" description="Disordered" evidence="7">
    <location>
        <begin position="1083"/>
        <end position="1116"/>
    </location>
</feature>
<dbReference type="PANTHER" id="PTHR31001:SF79">
    <property type="entry name" value="ZN(II)2CYS6 TRANSCRIPTION FACTOR (EUROFUNG)"/>
    <property type="match status" value="1"/>
</dbReference>
<feature type="domain" description="Zn(2)-C6 fungal-type" evidence="8">
    <location>
        <begin position="71"/>
        <end position="101"/>
    </location>
</feature>
<dbReference type="InterPro" id="IPR050613">
    <property type="entry name" value="Sec_Metabolite_Reg"/>
</dbReference>
<evidence type="ECO:0000256" key="5">
    <source>
        <dbReference type="ARBA" id="ARBA00023163"/>
    </source>
</evidence>
<dbReference type="OrthoDB" id="3989227at2759"/>
<dbReference type="CDD" id="cd00067">
    <property type="entry name" value="GAL4"/>
    <property type="match status" value="1"/>
</dbReference>
<dbReference type="InterPro" id="IPR007219">
    <property type="entry name" value="XnlR_reg_dom"/>
</dbReference>
<keyword evidence="10" id="KW-1185">Reference proteome</keyword>
<evidence type="ECO:0000256" key="6">
    <source>
        <dbReference type="ARBA" id="ARBA00023242"/>
    </source>
</evidence>
<feature type="compositionally biased region" description="Polar residues" evidence="7">
    <location>
        <begin position="963"/>
        <end position="972"/>
    </location>
</feature>
<organism evidence="9 10">
    <name type="scientific">Monascus purpureus</name>
    <name type="common">Red mold</name>
    <name type="synonym">Monascus anka</name>
    <dbReference type="NCBI Taxonomy" id="5098"/>
    <lineage>
        <taxon>Eukaryota</taxon>
        <taxon>Fungi</taxon>
        <taxon>Dikarya</taxon>
        <taxon>Ascomycota</taxon>
        <taxon>Pezizomycotina</taxon>
        <taxon>Eurotiomycetes</taxon>
        <taxon>Eurotiomycetidae</taxon>
        <taxon>Eurotiales</taxon>
        <taxon>Aspergillaceae</taxon>
        <taxon>Monascus</taxon>
    </lineage>
</organism>
<evidence type="ECO:0000256" key="4">
    <source>
        <dbReference type="ARBA" id="ARBA00023125"/>
    </source>
</evidence>
<feature type="compositionally biased region" description="Low complexity" evidence="7">
    <location>
        <begin position="973"/>
        <end position="984"/>
    </location>
</feature>
<dbReference type="GO" id="GO:0003677">
    <property type="term" value="F:DNA binding"/>
    <property type="evidence" value="ECO:0007669"/>
    <property type="project" value="UniProtKB-KW"/>
</dbReference>
<dbReference type="InterPro" id="IPR001138">
    <property type="entry name" value="Zn2Cys6_DnaBD"/>
</dbReference>
<dbReference type="GO" id="GO:0005634">
    <property type="term" value="C:nucleus"/>
    <property type="evidence" value="ECO:0007669"/>
    <property type="project" value="UniProtKB-SubCell"/>
</dbReference>
<dbReference type="Proteomes" id="UP000319663">
    <property type="component" value="Unassembled WGS sequence"/>
</dbReference>
<comment type="caution">
    <text evidence="9">The sequence shown here is derived from an EMBL/GenBank/DDBJ whole genome shotgun (WGS) entry which is preliminary data.</text>
</comment>
<keyword evidence="5" id="KW-0804">Transcription</keyword>
<feature type="compositionally biased region" description="Polar residues" evidence="7">
    <location>
        <begin position="288"/>
        <end position="311"/>
    </location>
</feature>
<dbReference type="Pfam" id="PF00172">
    <property type="entry name" value="Zn_clus"/>
    <property type="match status" value="1"/>
</dbReference>
<feature type="region of interest" description="Disordered" evidence="7">
    <location>
        <begin position="182"/>
        <end position="221"/>
    </location>
</feature>
<proteinExistence type="predicted"/>
<feature type="compositionally biased region" description="Low complexity" evidence="7">
    <location>
        <begin position="639"/>
        <end position="654"/>
    </location>
</feature>
<protein>
    <recommendedName>
        <fullName evidence="8">Zn(2)-C6 fungal-type domain-containing protein</fullName>
    </recommendedName>
</protein>
<dbReference type="PROSITE" id="PS00463">
    <property type="entry name" value="ZN2_CY6_FUNGAL_1"/>
    <property type="match status" value="1"/>
</dbReference>
<dbReference type="SMART" id="SM00066">
    <property type="entry name" value="GAL4"/>
    <property type="match status" value="1"/>
</dbReference>
<keyword evidence="4" id="KW-0238">DNA-binding</keyword>
<dbReference type="GO" id="GO:0006351">
    <property type="term" value="P:DNA-templated transcription"/>
    <property type="evidence" value="ECO:0007669"/>
    <property type="project" value="InterPro"/>
</dbReference>
<evidence type="ECO:0000256" key="3">
    <source>
        <dbReference type="ARBA" id="ARBA00023015"/>
    </source>
</evidence>
<dbReference type="Pfam" id="PF04082">
    <property type="entry name" value="Fungal_trans"/>
    <property type="match status" value="1"/>
</dbReference>
<evidence type="ECO:0000256" key="1">
    <source>
        <dbReference type="ARBA" id="ARBA00004123"/>
    </source>
</evidence>
<dbReference type="SMART" id="SM00906">
    <property type="entry name" value="Fungal_trans"/>
    <property type="match status" value="1"/>
</dbReference>
<evidence type="ECO:0000256" key="2">
    <source>
        <dbReference type="ARBA" id="ARBA00022723"/>
    </source>
</evidence>
<accession>A0A507QW27</accession>
<evidence type="ECO:0000259" key="8">
    <source>
        <dbReference type="PROSITE" id="PS50048"/>
    </source>
</evidence>
<feature type="compositionally biased region" description="Low complexity" evidence="7">
    <location>
        <begin position="17"/>
        <end position="55"/>
    </location>
</feature>
<feature type="compositionally biased region" description="Low complexity" evidence="7">
    <location>
        <begin position="278"/>
        <end position="287"/>
    </location>
</feature>
<reference evidence="9 10" key="1">
    <citation type="submission" date="2019-06" db="EMBL/GenBank/DDBJ databases">
        <title>Wine fermentation using esterase from Monascus purpureus.</title>
        <authorList>
            <person name="Geng C."/>
            <person name="Zhang Y."/>
        </authorList>
    </citation>
    <scope>NUCLEOTIDE SEQUENCE [LARGE SCALE GENOMIC DNA]</scope>
    <source>
        <strain evidence="9">HQ1</strain>
    </source>
</reference>
<dbReference type="SUPFAM" id="SSF57701">
    <property type="entry name" value="Zn2/Cys6 DNA-binding domain"/>
    <property type="match status" value="1"/>
</dbReference>
<evidence type="ECO:0000313" key="9">
    <source>
        <dbReference type="EMBL" id="TQB71577.1"/>
    </source>
</evidence>
<sequence length="1116" mass="123274">MIPNTASSQPDYGLSLAQAQAQQQQKESVSPFQFNSSYSRSSNSPSVPKPSKGKGPLAGGRQITRNRASYSCHTCRRRKVKCDKVHPVCGNCSKNGAECVYDTTIKGPNSRKYQDTGSGYSVKRKRGSSQLPDYVDGDDPHGRRSGPEAIKARLEKLSSMIEKLNNTNQPLDPADRQYVAQSLKSERDHRMSECPPSPRRAAESSGDEFPIPSGRATDPVDPVGSLNLGHLSLEDGGRSRYVGTTYWAYISHEINDLNQLLRDQSRSHNVSHPDESPTETTMTDQTTPGLSSTTLHGQANGQETNSSSFQKSVLFPSGDSPSVNEKAVEPETLHHVPSKRQSHILYKGFMSGVHAISPVIHPPTVLKMYNAFWDWYDNSSYSGEPCPEPTFIPLLYAIWYGGSVTISIRTIQAEFNIASRSALSKTYSEETTRWLTKISFPRSPSLQGLAAYLLVQTILSKEEEPLTSSLFISLAMRVAQTMGLHRDPAQFGIGTCEAEYRRRLWWHIVHMDGVVAMSSGLPPLVSDENYWDVQETSEVKDTLLGTPEAVQYERLVGTGMRAPDNPDSPTLCGGPSMVNVYYLSARGKYIMARAVRRILKIQLGTKSVTRSDMEELRSILLDLQVRLKSIVNRIPEVGPSDASSLSSTSPAALSYRSPADGRASDTELPGEGPLQCAEQYHSPVLVAFHKWARILLSLFIDKAFCVAYQPFLKNAKSRIWPSARRSALRHCHGFMEKFILLATDPDFQPFQWSWPGNHQPMHATMIMLIDLYERPYSPEAPKSRAFIDKIFSLTGPDGGVVGGEDGITTARPLKDGGREAWDMIRRLRQKAWQKAGLNPQQLWTEYAQIQAGVASVSEDYRDRSDPYYHYPLKATYDNASSGNGGSSSLVPPSQVPTQRPVLDRQFADFSKTFFNMTRAHMLPNPTPMRPSPLRYAYPLPPAPTSAPSTPPLRLPTPQYTYSPTAGNNKNIHTATNTNTNGSTTRPLDITLPASMVSSPESMGPFHPTIPLTQQPALTNSPSELPSFMDTSFSTPTASPNSQGMMAVPTLPSLMDPSLNFDWDQWDAVFGHHLPVPEELMESDPVSGFENISSPPAPRKSPPGLPVPMPCDWEGYC</sequence>
<feature type="region of interest" description="Disordered" evidence="7">
    <location>
        <begin position="265"/>
        <end position="336"/>
    </location>
</feature>
<dbReference type="STRING" id="5098.A0A507QW27"/>
<feature type="region of interest" description="Disordered" evidence="7">
    <location>
        <begin position="106"/>
        <end position="146"/>
    </location>
</feature>
<feature type="region of interest" description="Disordered" evidence="7">
    <location>
        <begin position="963"/>
        <end position="984"/>
    </location>
</feature>
<keyword evidence="3" id="KW-0805">Transcription regulation</keyword>
<dbReference type="PANTHER" id="PTHR31001">
    <property type="entry name" value="UNCHARACTERIZED TRANSCRIPTIONAL REGULATORY PROTEIN"/>
    <property type="match status" value="1"/>
</dbReference>
<dbReference type="PROSITE" id="PS50048">
    <property type="entry name" value="ZN2_CY6_FUNGAL_2"/>
    <property type="match status" value="1"/>
</dbReference>
<gene>
    <name evidence="9" type="ORF">MPDQ_007436</name>
</gene>
<keyword evidence="2" id="KW-0479">Metal-binding</keyword>
<dbReference type="EMBL" id="VIFY01000079">
    <property type="protein sequence ID" value="TQB71577.1"/>
    <property type="molecule type" value="Genomic_DNA"/>
</dbReference>
<name>A0A507QW27_MONPU</name>